<name>A0A1I8I1T8_9PLAT</name>
<dbReference type="AlphaFoldDB" id="A0A1I8I1T8"/>
<evidence type="ECO:0000313" key="2">
    <source>
        <dbReference type="WBParaSite" id="maker-uti_cns_0004387-snap-gene-0.3-mRNA-1"/>
    </source>
</evidence>
<proteinExistence type="predicted"/>
<evidence type="ECO:0000313" key="1">
    <source>
        <dbReference type="Proteomes" id="UP000095280"/>
    </source>
</evidence>
<evidence type="ECO:0000313" key="3">
    <source>
        <dbReference type="WBParaSite" id="maker-uti_cns_0009162-snap-gene-0.3-mRNA-1"/>
    </source>
</evidence>
<organism evidence="1 3">
    <name type="scientific">Macrostomum lignano</name>
    <dbReference type="NCBI Taxonomy" id="282301"/>
    <lineage>
        <taxon>Eukaryota</taxon>
        <taxon>Metazoa</taxon>
        <taxon>Spiralia</taxon>
        <taxon>Lophotrochozoa</taxon>
        <taxon>Platyhelminthes</taxon>
        <taxon>Rhabditophora</taxon>
        <taxon>Macrostomorpha</taxon>
        <taxon>Macrostomida</taxon>
        <taxon>Macrostomidae</taxon>
        <taxon>Macrostomum</taxon>
    </lineage>
</organism>
<protein>
    <submittedName>
        <fullName evidence="2 3">Transposase</fullName>
    </submittedName>
</protein>
<sequence>MAADSRASFAGRLRMETNQAARIKRENNRARLDDRHRYLFDRVADFFDQEPEDVEDAMLETESLDLIDSFFCEGGIQRLIFHYQESRHHRSKSEDIVLRG</sequence>
<reference evidence="2 3" key="1">
    <citation type="submission" date="2016-11" db="UniProtKB">
        <authorList>
            <consortium name="WormBaseParasite"/>
        </authorList>
    </citation>
    <scope>IDENTIFICATION</scope>
</reference>
<dbReference type="WBParaSite" id="maker-uti_cns_0004387-snap-gene-0.3-mRNA-1">
    <property type="protein sequence ID" value="maker-uti_cns_0004387-snap-gene-0.3-mRNA-1"/>
    <property type="gene ID" value="maker-uti_cns_0004387-snap-gene-0.3"/>
</dbReference>
<dbReference type="Proteomes" id="UP000095280">
    <property type="component" value="Unplaced"/>
</dbReference>
<accession>A0A1I8I1T8</accession>
<dbReference type="WBParaSite" id="maker-uti_cns_0009162-snap-gene-0.3-mRNA-1">
    <property type="protein sequence ID" value="maker-uti_cns_0009162-snap-gene-0.3-mRNA-1"/>
    <property type="gene ID" value="maker-uti_cns_0009162-snap-gene-0.3"/>
</dbReference>
<keyword evidence="1" id="KW-1185">Reference proteome</keyword>